<keyword evidence="1" id="KW-0472">Membrane</keyword>
<dbReference type="Pfam" id="PF15461">
    <property type="entry name" value="BCD"/>
    <property type="match status" value="1"/>
</dbReference>
<keyword evidence="1" id="KW-0812">Transmembrane</keyword>
<feature type="transmembrane region" description="Helical" evidence="1">
    <location>
        <begin position="89"/>
        <end position="114"/>
    </location>
</feature>
<sequence length="362" mass="36484">MPLVAEDRIIRTGLVAVVGAVVATFLLATVGDPWRTGVAAALVVLLVAVGSPHGALDHLVLVNGARVQDAGSTPGGRVRRMVRAARAQVDGLGPGLVVGYAGLALLSLLCYLAAPQAGFALFLVLSVAHFAAGEAGVAVDRGLARGWLDPLAWVAALGGVVVVVLPLASRGAAAAVEAVDPRLTPVLATLVGLRPVVVLAAALAVLGCLVAAQRGSSRAPVVAVELMALTAVSLLADPLLAFGAYFAFWHSLRHQARLAQLLRGPGGRPAPRHAGRPLREVVTSAAAGVPATVGVLVGAGVLAVTGTTLLGGLLAVIWALTVPHSIAVVVLEVRQARARWARPAAGVPATRNQAGAGRVPVP</sequence>
<organism evidence="2 3">
    <name type="scientific">Aquipuribacter hungaricus</name>
    <dbReference type="NCBI Taxonomy" id="545624"/>
    <lineage>
        <taxon>Bacteria</taxon>
        <taxon>Bacillati</taxon>
        <taxon>Actinomycetota</taxon>
        <taxon>Actinomycetes</taxon>
        <taxon>Micrococcales</taxon>
        <taxon>Intrasporangiaceae</taxon>
        <taxon>Aquipuribacter</taxon>
    </lineage>
</organism>
<evidence type="ECO:0000256" key="1">
    <source>
        <dbReference type="SAM" id="Phobius"/>
    </source>
</evidence>
<protein>
    <submittedName>
        <fullName evidence="2">Beta-carotene 15,15'-dioxygenase, Brp/Blh family</fullName>
        <ecNumber evidence="2">1.13.11.63</ecNumber>
    </submittedName>
</protein>
<keyword evidence="3" id="KW-1185">Reference proteome</keyword>
<dbReference type="NCBIfam" id="TIGR03753">
    <property type="entry name" value="blh_monoox"/>
    <property type="match status" value="1"/>
</dbReference>
<dbReference type="EMBL" id="JBHRWW010000010">
    <property type="protein sequence ID" value="MFC3689433.1"/>
    <property type="molecule type" value="Genomic_DNA"/>
</dbReference>
<comment type="caution">
    <text evidence="2">The sequence shown here is derived from an EMBL/GenBank/DDBJ whole genome shotgun (WGS) entry which is preliminary data.</text>
</comment>
<feature type="transmembrane region" description="Helical" evidence="1">
    <location>
        <begin position="309"/>
        <end position="333"/>
    </location>
</feature>
<dbReference type="RefSeq" id="WP_376984063.1">
    <property type="nucleotide sequence ID" value="NZ_JBHRWW010000010.1"/>
</dbReference>
<evidence type="ECO:0000313" key="3">
    <source>
        <dbReference type="Proteomes" id="UP001595685"/>
    </source>
</evidence>
<gene>
    <name evidence="2" type="ORF">ACFOLH_13870</name>
</gene>
<name>A0ABV7WHX9_9MICO</name>
<feature type="transmembrane region" description="Helical" evidence="1">
    <location>
        <begin position="37"/>
        <end position="56"/>
    </location>
</feature>
<feature type="transmembrane region" description="Helical" evidence="1">
    <location>
        <begin position="12"/>
        <end position="31"/>
    </location>
</feature>
<proteinExistence type="predicted"/>
<keyword evidence="2" id="KW-0560">Oxidoreductase</keyword>
<dbReference type="Proteomes" id="UP001595685">
    <property type="component" value="Unassembled WGS sequence"/>
</dbReference>
<dbReference type="EC" id="1.13.11.63" evidence="2"/>
<evidence type="ECO:0000313" key="2">
    <source>
        <dbReference type="EMBL" id="MFC3689433.1"/>
    </source>
</evidence>
<reference evidence="3" key="1">
    <citation type="journal article" date="2019" name="Int. J. Syst. Evol. Microbiol.">
        <title>The Global Catalogue of Microorganisms (GCM) 10K type strain sequencing project: providing services to taxonomists for standard genome sequencing and annotation.</title>
        <authorList>
            <consortium name="The Broad Institute Genomics Platform"/>
            <consortium name="The Broad Institute Genome Sequencing Center for Infectious Disease"/>
            <person name="Wu L."/>
            <person name="Ma J."/>
        </authorList>
    </citation>
    <scope>NUCLEOTIDE SEQUENCE [LARGE SCALE GENOMIC DNA]</scope>
    <source>
        <strain evidence="3">NCAIM B.02333</strain>
    </source>
</reference>
<accession>A0ABV7WHX9</accession>
<feature type="transmembrane region" description="Helical" evidence="1">
    <location>
        <begin position="151"/>
        <end position="173"/>
    </location>
</feature>
<dbReference type="InterPro" id="IPR022270">
    <property type="entry name" value="Blh_diox"/>
</dbReference>
<feature type="transmembrane region" description="Helical" evidence="1">
    <location>
        <begin position="193"/>
        <end position="212"/>
    </location>
</feature>
<keyword evidence="1" id="KW-1133">Transmembrane helix</keyword>
<feature type="transmembrane region" description="Helical" evidence="1">
    <location>
        <begin position="224"/>
        <end position="248"/>
    </location>
</feature>
<dbReference type="GO" id="GO:0003834">
    <property type="term" value="F:beta-carotene 15,15'-dioxygenase activity"/>
    <property type="evidence" value="ECO:0007669"/>
    <property type="project" value="UniProtKB-EC"/>
</dbReference>